<dbReference type="NCBIfam" id="NF041822">
    <property type="entry name" value="daptide_DH"/>
    <property type="match status" value="1"/>
</dbReference>
<dbReference type="PANTHER" id="PTHR11496:SF102">
    <property type="entry name" value="ALCOHOL DEHYDROGENASE 4"/>
    <property type="match status" value="1"/>
</dbReference>
<dbReference type="RefSeq" id="WP_344495073.1">
    <property type="nucleotide sequence ID" value="NZ_BAAAQX010000057.1"/>
</dbReference>
<reference evidence="4 5" key="1">
    <citation type="journal article" date="2019" name="Int. J. Syst. Evol. Microbiol.">
        <title>The Global Catalogue of Microorganisms (GCM) 10K type strain sequencing project: providing services to taxonomists for standard genome sequencing and annotation.</title>
        <authorList>
            <consortium name="The Broad Institute Genomics Platform"/>
            <consortium name="The Broad Institute Genome Sequencing Center for Infectious Disease"/>
            <person name="Wu L."/>
            <person name="Ma J."/>
        </authorList>
    </citation>
    <scope>NUCLEOTIDE SEQUENCE [LARGE SCALE GENOMIC DNA]</scope>
    <source>
        <strain evidence="4 5">JCM 16114</strain>
    </source>
</reference>
<proteinExistence type="inferred from homology"/>
<evidence type="ECO:0000256" key="1">
    <source>
        <dbReference type="ARBA" id="ARBA00007358"/>
    </source>
</evidence>
<gene>
    <name evidence="4" type="ORF">GCM10009850_114050</name>
</gene>
<keyword evidence="5" id="KW-1185">Reference proteome</keyword>
<keyword evidence="2" id="KW-0560">Oxidoreductase</keyword>
<dbReference type="PANTHER" id="PTHR11496">
    <property type="entry name" value="ALCOHOL DEHYDROGENASE"/>
    <property type="match status" value="1"/>
</dbReference>
<accession>A0ABN3D2Z8</accession>
<evidence type="ECO:0000259" key="3">
    <source>
        <dbReference type="Pfam" id="PF00465"/>
    </source>
</evidence>
<name>A0ABN3D2Z8_9ACTN</name>
<organism evidence="4 5">
    <name type="scientific">Nonomuraea monospora</name>
    <dbReference type="NCBI Taxonomy" id="568818"/>
    <lineage>
        <taxon>Bacteria</taxon>
        <taxon>Bacillati</taxon>
        <taxon>Actinomycetota</taxon>
        <taxon>Actinomycetes</taxon>
        <taxon>Streptosporangiales</taxon>
        <taxon>Streptosporangiaceae</taxon>
        <taxon>Nonomuraea</taxon>
    </lineage>
</organism>
<dbReference type="SUPFAM" id="SSF56796">
    <property type="entry name" value="Dehydroquinate synthase-like"/>
    <property type="match status" value="1"/>
</dbReference>
<sequence>MTQQGTQCLTRTLFGADGLAPWLAAGSGRRVSLLVDPGVLDGEIVSRVRRQIAKAGREAELTVLPGPGTLAGVLDLADRLRGIELVVGVGGGSLLDQAKLLTLLYERPAARARLSVPQRSGMTVLPQGTERAVRLVAVPTTLGTGAELSTVACLEYPQGKRLVSGECLRPDIAVLDPVATDTLPAELISEGVLEALFRLVSLYVGDHADLPTEDALAEAVAVRLVTAGHQVRRARSVGRPVDGALRLEIAKLSGLTHQEWIHLGRAAFANKGWLIANEVSGALSVRKMRAVAAVLPPLWRAIAGGERRLGSAGRLARLWSVLREVDPAGLPGDPADGIAALIDSWLVERRLSAGEDALDAIAARIVRAWGAGLPMLGGLTKDEVRRLLAEVIRTPDAVAALPGEDSRGRTAG</sequence>
<evidence type="ECO:0000313" key="4">
    <source>
        <dbReference type="EMBL" id="GAA2215937.1"/>
    </source>
</evidence>
<dbReference type="InterPro" id="IPR001670">
    <property type="entry name" value="ADH_Fe/GldA"/>
</dbReference>
<dbReference type="Proteomes" id="UP001499843">
    <property type="component" value="Unassembled WGS sequence"/>
</dbReference>
<dbReference type="InterPro" id="IPR039697">
    <property type="entry name" value="Alcohol_dehydrogenase_Fe"/>
</dbReference>
<protein>
    <recommendedName>
        <fullName evidence="3">Alcohol dehydrogenase iron-type/glycerol dehydrogenase GldA domain-containing protein</fullName>
    </recommendedName>
</protein>
<dbReference type="Pfam" id="PF00465">
    <property type="entry name" value="Fe-ADH"/>
    <property type="match status" value="1"/>
</dbReference>
<feature type="domain" description="Alcohol dehydrogenase iron-type/glycerol dehydrogenase GldA" evidence="3">
    <location>
        <begin position="13"/>
        <end position="177"/>
    </location>
</feature>
<evidence type="ECO:0000313" key="5">
    <source>
        <dbReference type="Proteomes" id="UP001499843"/>
    </source>
</evidence>
<dbReference type="Gene3D" id="3.40.50.1970">
    <property type="match status" value="1"/>
</dbReference>
<dbReference type="InterPro" id="IPR049692">
    <property type="entry name" value="Daptide_DH"/>
</dbReference>
<dbReference type="EMBL" id="BAAAQX010000057">
    <property type="protein sequence ID" value="GAA2215937.1"/>
    <property type="molecule type" value="Genomic_DNA"/>
</dbReference>
<comment type="caution">
    <text evidence="4">The sequence shown here is derived from an EMBL/GenBank/DDBJ whole genome shotgun (WGS) entry which is preliminary data.</text>
</comment>
<evidence type="ECO:0000256" key="2">
    <source>
        <dbReference type="ARBA" id="ARBA00023002"/>
    </source>
</evidence>
<comment type="similarity">
    <text evidence="1">Belongs to the iron-containing alcohol dehydrogenase family.</text>
</comment>